<sequence>MRDVYVKPITIRTLEDLISNISRSEYRSLDYVSNISQQFQFMDIEYAEEDKLVLEQSAH</sequence>
<name>A0C455_PARTE</name>
<dbReference type="GeneID" id="5018754"/>
<dbReference type="EMBL" id="CT868039">
    <property type="protein sequence ID" value="CAK65572.1"/>
    <property type="molecule type" value="Genomic_DNA"/>
</dbReference>
<evidence type="ECO:0000313" key="1">
    <source>
        <dbReference type="EMBL" id="CAK65572.1"/>
    </source>
</evidence>
<dbReference type="InParanoid" id="A0C455"/>
<dbReference type="Proteomes" id="UP000000600">
    <property type="component" value="Unassembled WGS sequence"/>
</dbReference>
<accession>A0C455</accession>
<keyword evidence="2" id="KW-1185">Reference proteome</keyword>
<dbReference type="RefSeq" id="XP_001432969.1">
    <property type="nucleotide sequence ID" value="XM_001432932.1"/>
</dbReference>
<organism evidence="1 2">
    <name type="scientific">Paramecium tetraurelia</name>
    <dbReference type="NCBI Taxonomy" id="5888"/>
    <lineage>
        <taxon>Eukaryota</taxon>
        <taxon>Sar</taxon>
        <taxon>Alveolata</taxon>
        <taxon>Ciliophora</taxon>
        <taxon>Intramacronucleata</taxon>
        <taxon>Oligohymenophorea</taxon>
        <taxon>Peniculida</taxon>
        <taxon>Parameciidae</taxon>
        <taxon>Paramecium</taxon>
    </lineage>
</organism>
<dbReference type="AlphaFoldDB" id="A0C455"/>
<gene>
    <name evidence="1" type="ORF">GSPATT00035052001</name>
</gene>
<dbReference type="HOGENOM" id="CLU_2965800_0_0_1"/>
<protein>
    <submittedName>
        <fullName evidence="1">Uncharacterized protein</fullName>
    </submittedName>
</protein>
<reference evidence="1 2" key="1">
    <citation type="journal article" date="2006" name="Nature">
        <title>Global trends of whole-genome duplications revealed by the ciliate Paramecium tetraurelia.</title>
        <authorList>
            <consortium name="Genoscope"/>
            <person name="Aury J.-M."/>
            <person name="Jaillon O."/>
            <person name="Duret L."/>
            <person name="Noel B."/>
            <person name="Jubin C."/>
            <person name="Porcel B.M."/>
            <person name="Segurens B."/>
            <person name="Daubin V."/>
            <person name="Anthouard V."/>
            <person name="Aiach N."/>
            <person name="Arnaiz O."/>
            <person name="Billaut A."/>
            <person name="Beisson J."/>
            <person name="Blanc I."/>
            <person name="Bouhouche K."/>
            <person name="Camara F."/>
            <person name="Duharcourt S."/>
            <person name="Guigo R."/>
            <person name="Gogendeau D."/>
            <person name="Katinka M."/>
            <person name="Keller A.-M."/>
            <person name="Kissmehl R."/>
            <person name="Klotz C."/>
            <person name="Koll F."/>
            <person name="Le Moue A."/>
            <person name="Lepere C."/>
            <person name="Malinsky S."/>
            <person name="Nowacki M."/>
            <person name="Nowak J.K."/>
            <person name="Plattner H."/>
            <person name="Poulain J."/>
            <person name="Ruiz F."/>
            <person name="Serrano V."/>
            <person name="Zagulski M."/>
            <person name="Dessen P."/>
            <person name="Betermier M."/>
            <person name="Weissenbach J."/>
            <person name="Scarpelli C."/>
            <person name="Schachter V."/>
            <person name="Sperling L."/>
            <person name="Meyer E."/>
            <person name="Cohen J."/>
            <person name="Wincker P."/>
        </authorList>
    </citation>
    <scope>NUCLEOTIDE SEQUENCE [LARGE SCALE GENOMIC DNA]</scope>
    <source>
        <strain evidence="1 2">Stock d4-2</strain>
    </source>
</reference>
<dbReference type="KEGG" id="ptm:GSPATT00035052001"/>
<evidence type="ECO:0000313" key="2">
    <source>
        <dbReference type="Proteomes" id="UP000000600"/>
    </source>
</evidence>
<proteinExistence type="predicted"/>